<evidence type="ECO:0000313" key="2">
    <source>
        <dbReference type="EMBL" id="MDB9225008.1"/>
    </source>
</evidence>
<name>A0A412TTI8_9BACT</name>
<evidence type="ECO:0000313" key="4">
    <source>
        <dbReference type="Proteomes" id="UP000284243"/>
    </source>
</evidence>
<evidence type="ECO:0000259" key="1">
    <source>
        <dbReference type="Pfam" id="PF12702"/>
    </source>
</evidence>
<protein>
    <submittedName>
        <fullName evidence="2">Lipocalin family protein</fullName>
    </submittedName>
</protein>
<dbReference type="Gene3D" id="2.40.128.280">
    <property type="match status" value="1"/>
</dbReference>
<dbReference type="EMBL" id="JAQMRD010000038">
    <property type="protein sequence ID" value="MDB9225008.1"/>
    <property type="molecule type" value="Genomic_DNA"/>
</dbReference>
<comment type="caution">
    <text evidence="3">The sequence shown here is derived from an EMBL/GenBank/DDBJ whole genome shotgun (WGS) entry which is preliminary data.</text>
</comment>
<reference evidence="2" key="2">
    <citation type="submission" date="2023-01" db="EMBL/GenBank/DDBJ databases">
        <title>Human gut microbiome strain richness.</title>
        <authorList>
            <person name="Chen-Liaw A."/>
        </authorList>
    </citation>
    <scope>NUCLEOTIDE SEQUENCE</scope>
    <source>
        <strain evidence="2">RTP21484st1_B7_RTP21484_190118</strain>
    </source>
</reference>
<dbReference type="RefSeq" id="WP_046402765.1">
    <property type="nucleotide sequence ID" value="NZ_CABJFF010000005.1"/>
</dbReference>
<dbReference type="PROSITE" id="PS51257">
    <property type="entry name" value="PROKAR_LIPOPROTEIN"/>
    <property type="match status" value="1"/>
</dbReference>
<dbReference type="Proteomes" id="UP000284243">
    <property type="component" value="Unassembled WGS sequence"/>
</dbReference>
<accession>A0A412TTI8</accession>
<gene>
    <name evidence="3" type="ORF">DWW57_06380</name>
    <name evidence="2" type="ORF">PN645_18695</name>
</gene>
<organism evidence="3 4">
    <name type="scientific">Odoribacter splanchnicus</name>
    <dbReference type="NCBI Taxonomy" id="28118"/>
    <lineage>
        <taxon>Bacteria</taxon>
        <taxon>Pseudomonadati</taxon>
        <taxon>Bacteroidota</taxon>
        <taxon>Bacteroidia</taxon>
        <taxon>Bacteroidales</taxon>
        <taxon>Odoribacteraceae</taxon>
        <taxon>Odoribacter</taxon>
    </lineage>
</organism>
<dbReference type="InterPro" id="IPR024311">
    <property type="entry name" value="Lipocalin-like"/>
</dbReference>
<sequence length="117" mass="13183">MKNFTLIACLTLGLISCSNTGYEKKILGSWCEPIPGRAQDVQGIKFQKDGKASSINMATLQYKSWKINGKTLILEGESTGNRQTLHFSDTLNIIQLDKDQLILKKGVGYQIHYKRYN</sequence>
<evidence type="ECO:0000313" key="3">
    <source>
        <dbReference type="EMBL" id="RGU57177.1"/>
    </source>
</evidence>
<dbReference type="Pfam" id="PF12702">
    <property type="entry name" value="Lipocalin_3"/>
    <property type="match status" value="1"/>
</dbReference>
<dbReference type="EMBL" id="QRYC01000006">
    <property type="protein sequence ID" value="RGU57177.1"/>
    <property type="molecule type" value="Genomic_DNA"/>
</dbReference>
<proteinExistence type="predicted"/>
<dbReference type="Proteomes" id="UP001212263">
    <property type="component" value="Unassembled WGS sequence"/>
</dbReference>
<dbReference type="AlphaFoldDB" id="A0A412TTI8"/>
<reference evidence="3 4" key="1">
    <citation type="submission" date="2018-08" db="EMBL/GenBank/DDBJ databases">
        <title>A genome reference for cultivated species of the human gut microbiota.</title>
        <authorList>
            <person name="Zou Y."/>
            <person name="Xue W."/>
            <person name="Luo G."/>
        </authorList>
    </citation>
    <scope>NUCLEOTIDE SEQUENCE [LARGE SCALE GENOMIC DNA]</scope>
    <source>
        <strain evidence="3 4">AF16-14</strain>
    </source>
</reference>
<feature type="domain" description="Lipocalin-like" evidence="1">
    <location>
        <begin position="23"/>
        <end position="115"/>
    </location>
</feature>